<keyword evidence="2" id="KW-1185">Reference proteome</keyword>
<dbReference type="Proteomes" id="UP000770717">
    <property type="component" value="Unassembled WGS sequence"/>
</dbReference>
<evidence type="ECO:0000313" key="2">
    <source>
        <dbReference type="Proteomes" id="UP000770717"/>
    </source>
</evidence>
<gene>
    <name evidence="1" type="ORF">GDO78_019338</name>
</gene>
<accession>A0A8J6BKX4</accession>
<comment type="caution">
    <text evidence="1">The sequence shown here is derived from an EMBL/GenBank/DDBJ whole genome shotgun (WGS) entry which is preliminary data.</text>
</comment>
<reference evidence="1" key="1">
    <citation type="thesis" date="2020" institute="ProQuest LLC" country="789 East Eisenhower Parkway, Ann Arbor, MI, USA">
        <title>Comparative Genomics and Chromosome Evolution.</title>
        <authorList>
            <person name="Mudd A.B."/>
        </authorList>
    </citation>
    <scope>NUCLEOTIDE SEQUENCE</scope>
    <source>
        <strain evidence="1">HN-11 Male</strain>
        <tissue evidence="1">Kidney and liver</tissue>
    </source>
</reference>
<dbReference type="OrthoDB" id="10590671at2759"/>
<name>A0A8J6BKX4_ELECQ</name>
<dbReference type="EMBL" id="WNTK01003851">
    <property type="protein sequence ID" value="KAG9464823.1"/>
    <property type="molecule type" value="Genomic_DNA"/>
</dbReference>
<organism evidence="1 2">
    <name type="scientific">Eleutherodactylus coqui</name>
    <name type="common">Puerto Rican coqui</name>
    <dbReference type="NCBI Taxonomy" id="57060"/>
    <lineage>
        <taxon>Eukaryota</taxon>
        <taxon>Metazoa</taxon>
        <taxon>Chordata</taxon>
        <taxon>Craniata</taxon>
        <taxon>Vertebrata</taxon>
        <taxon>Euteleostomi</taxon>
        <taxon>Amphibia</taxon>
        <taxon>Batrachia</taxon>
        <taxon>Anura</taxon>
        <taxon>Neobatrachia</taxon>
        <taxon>Hyloidea</taxon>
        <taxon>Eleutherodactylidae</taxon>
        <taxon>Eleutherodactylinae</taxon>
        <taxon>Eleutherodactylus</taxon>
        <taxon>Eleutherodactylus</taxon>
    </lineage>
</organism>
<sequence>MNSQMITTQRSFTQQTGFSSRYRRVHTVSAEDPGDLFRIWLHKQETFCYIMKPYVPHQCRPLLKLFSALRAGINSRLLLCIQHTINTDPAEVVSTSQHYRIL</sequence>
<protein>
    <submittedName>
        <fullName evidence="1">Uncharacterized protein</fullName>
    </submittedName>
</protein>
<proteinExistence type="predicted"/>
<evidence type="ECO:0000313" key="1">
    <source>
        <dbReference type="EMBL" id="KAG9464823.1"/>
    </source>
</evidence>
<dbReference type="AlphaFoldDB" id="A0A8J6BKX4"/>